<dbReference type="GO" id="GO:0016877">
    <property type="term" value="F:ligase activity, forming carbon-sulfur bonds"/>
    <property type="evidence" value="ECO:0007669"/>
    <property type="project" value="UniProtKB-ARBA"/>
</dbReference>
<accession>A0A5K7ZM22</accession>
<gene>
    <name evidence="5" type="ORF">DSCO28_25970</name>
</gene>
<protein>
    <submittedName>
        <fullName evidence="5">Putative long-chain-fatty-acid CoA ligase</fullName>
    </submittedName>
</protein>
<dbReference type="AlphaFoldDB" id="A0A5K7ZM22"/>
<evidence type="ECO:0000256" key="1">
    <source>
        <dbReference type="ARBA" id="ARBA00006432"/>
    </source>
</evidence>
<dbReference type="EMBL" id="AP021876">
    <property type="protein sequence ID" value="BBO82031.1"/>
    <property type="molecule type" value="Genomic_DNA"/>
</dbReference>
<dbReference type="Proteomes" id="UP000425960">
    <property type="component" value="Chromosome"/>
</dbReference>
<evidence type="ECO:0000259" key="3">
    <source>
        <dbReference type="Pfam" id="PF00501"/>
    </source>
</evidence>
<dbReference type="InterPro" id="IPR050237">
    <property type="entry name" value="ATP-dep_AMP-bd_enzyme"/>
</dbReference>
<dbReference type="PANTHER" id="PTHR43767:SF7">
    <property type="entry name" value="MEDIUM_LONG-CHAIN-FATTY-ACID--COA LIGASE FADD8"/>
    <property type="match status" value="1"/>
</dbReference>
<dbReference type="NCBIfam" id="NF004837">
    <property type="entry name" value="PRK06187.1"/>
    <property type="match status" value="1"/>
</dbReference>
<keyword evidence="2 5" id="KW-0436">Ligase</keyword>
<dbReference type="Gene3D" id="3.30.300.30">
    <property type="match status" value="1"/>
</dbReference>
<dbReference type="InterPro" id="IPR025110">
    <property type="entry name" value="AMP-bd_C"/>
</dbReference>
<dbReference type="Pfam" id="PF13193">
    <property type="entry name" value="AMP-binding_C"/>
    <property type="match status" value="1"/>
</dbReference>
<dbReference type="PROSITE" id="PS00455">
    <property type="entry name" value="AMP_BINDING"/>
    <property type="match status" value="1"/>
</dbReference>
<dbReference type="FunFam" id="3.30.300.30:FF:000008">
    <property type="entry name" value="2,3-dihydroxybenzoate-AMP ligase"/>
    <property type="match status" value="1"/>
</dbReference>
<evidence type="ECO:0000313" key="6">
    <source>
        <dbReference type="Proteomes" id="UP000425960"/>
    </source>
</evidence>
<sequence length="519" mass="59085">MLIRDMLRMTTSRVPNKEALVMEETSLTYEQLNSRVNRLAHGMLGMSLRKGDRVAVLTHNNIEYYETYLALCKIGGVMVPFNNLQREKEFYRDFEYIKPRFIFFESEFASMVEKLMARISSLEKAICIGPAAASDHLPYESLMEGQNDQEPDVEVKPDDLMSIFLTSGTTGNPKGVMRTQHHNALNAMVGAIELGLRPDDRVLLTFPFYHVTLEDRFCHILRGNTIVIRKEGSFRAPDVLDLISRHRISVCQFVPTMLNTLLQDETIDQYDLSALRLILYAAAPMPVALLKKAMARFPTSGFMQFFGQTETGPLTITLRPEDHRMETEQDLQRLASCGRPAVHFDVRIVDEMDQEIPRGEVGELTVRGEAMTIGYWELPEESEKLLTGGWLHTGDFARQDEDGFIYIVDRKNDMIISGGKNIYPREVEEVLYSHPAVLEATIIGVPDPHWGESVKAIVVLKPGISTTAEELISFCKENMASYKKPSTIEFRDILPKSPAGKILKRVLRDEFWKEQDRKV</sequence>
<dbReference type="Gene3D" id="3.40.50.12780">
    <property type="entry name" value="N-terminal domain of ligase-like"/>
    <property type="match status" value="1"/>
</dbReference>
<dbReference type="InterPro" id="IPR042099">
    <property type="entry name" value="ANL_N_sf"/>
</dbReference>
<comment type="similarity">
    <text evidence="1">Belongs to the ATP-dependent AMP-binding enzyme family.</text>
</comment>
<feature type="domain" description="AMP-dependent synthetase/ligase" evidence="3">
    <location>
        <begin position="11"/>
        <end position="376"/>
    </location>
</feature>
<evidence type="ECO:0000259" key="4">
    <source>
        <dbReference type="Pfam" id="PF13193"/>
    </source>
</evidence>
<dbReference type="SUPFAM" id="SSF56801">
    <property type="entry name" value="Acetyl-CoA synthetase-like"/>
    <property type="match status" value="1"/>
</dbReference>
<dbReference type="RefSeq" id="WP_155322581.1">
    <property type="nucleotide sequence ID" value="NZ_AP021876.1"/>
</dbReference>
<feature type="domain" description="AMP-binding enzyme C-terminal" evidence="4">
    <location>
        <begin position="426"/>
        <end position="501"/>
    </location>
</feature>
<dbReference type="KEGG" id="dov:DSCO28_25970"/>
<organism evidence="5 6">
    <name type="scientific">Desulfosarcina ovata subsp. sediminis</name>
    <dbReference type="NCBI Taxonomy" id="885957"/>
    <lineage>
        <taxon>Bacteria</taxon>
        <taxon>Pseudomonadati</taxon>
        <taxon>Thermodesulfobacteriota</taxon>
        <taxon>Desulfobacteria</taxon>
        <taxon>Desulfobacterales</taxon>
        <taxon>Desulfosarcinaceae</taxon>
        <taxon>Desulfosarcina</taxon>
    </lineage>
</organism>
<dbReference type="InterPro" id="IPR045851">
    <property type="entry name" value="AMP-bd_C_sf"/>
</dbReference>
<dbReference type="PANTHER" id="PTHR43767">
    <property type="entry name" value="LONG-CHAIN-FATTY-ACID--COA LIGASE"/>
    <property type="match status" value="1"/>
</dbReference>
<proteinExistence type="inferred from homology"/>
<reference evidence="5 6" key="1">
    <citation type="submission" date="2019-11" db="EMBL/GenBank/DDBJ databases">
        <title>Comparative genomics of hydrocarbon-degrading Desulfosarcina strains.</title>
        <authorList>
            <person name="Watanabe M."/>
            <person name="Kojima H."/>
            <person name="Fukui M."/>
        </authorList>
    </citation>
    <scope>NUCLEOTIDE SEQUENCE [LARGE SCALE GENOMIC DNA]</scope>
    <source>
        <strain evidence="5 6">28bB2T</strain>
    </source>
</reference>
<evidence type="ECO:0000313" key="5">
    <source>
        <dbReference type="EMBL" id="BBO82031.1"/>
    </source>
</evidence>
<evidence type="ECO:0000256" key="2">
    <source>
        <dbReference type="ARBA" id="ARBA00022598"/>
    </source>
</evidence>
<name>A0A5K7ZM22_9BACT</name>
<dbReference type="Pfam" id="PF00501">
    <property type="entry name" value="AMP-binding"/>
    <property type="match status" value="1"/>
</dbReference>
<dbReference type="InterPro" id="IPR020845">
    <property type="entry name" value="AMP-binding_CS"/>
</dbReference>
<dbReference type="InterPro" id="IPR000873">
    <property type="entry name" value="AMP-dep_synth/lig_dom"/>
</dbReference>